<evidence type="ECO:0000256" key="1">
    <source>
        <dbReference type="SAM" id="MobiDB-lite"/>
    </source>
</evidence>
<dbReference type="Proteomes" id="UP000823388">
    <property type="component" value="Chromosome 7K"/>
</dbReference>
<evidence type="ECO:0000313" key="3">
    <source>
        <dbReference type="Proteomes" id="UP000823388"/>
    </source>
</evidence>
<evidence type="ECO:0000313" key="2">
    <source>
        <dbReference type="EMBL" id="KAG2570738.1"/>
    </source>
</evidence>
<sequence>MAGYSTHRFETTKLHESNTTTATVQPTGHSKRSPPPTYDGICAEKYIEWELAIDNIFSQCCMCEWRKIQNATSILTDSASVWWDKLCESDKPRTWNDMKTLMGETFIHVSSCEDKVHSLEDTSLVVCPSMSNILQTNQVYEKDTNGITGDDMVAAPNLIQEPSIAVTHHS</sequence>
<evidence type="ECO:0008006" key="4">
    <source>
        <dbReference type="Google" id="ProtNLM"/>
    </source>
</evidence>
<gene>
    <name evidence="2" type="ORF">PVAP13_7KG016609</name>
</gene>
<keyword evidence="3" id="KW-1185">Reference proteome</keyword>
<dbReference type="AlphaFoldDB" id="A0A8T0QBY7"/>
<proteinExistence type="predicted"/>
<comment type="caution">
    <text evidence="2">The sequence shown here is derived from an EMBL/GenBank/DDBJ whole genome shotgun (WGS) entry which is preliminary data.</text>
</comment>
<reference evidence="2" key="1">
    <citation type="submission" date="2020-05" db="EMBL/GenBank/DDBJ databases">
        <title>WGS assembly of Panicum virgatum.</title>
        <authorList>
            <person name="Lovell J.T."/>
            <person name="Jenkins J."/>
            <person name="Shu S."/>
            <person name="Juenger T.E."/>
            <person name="Schmutz J."/>
        </authorList>
    </citation>
    <scope>NUCLEOTIDE SEQUENCE</scope>
    <source>
        <strain evidence="2">AP13</strain>
    </source>
</reference>
<accession>A0A8T0QBY7</accession>
<dbReference type="EMBL" id="CM029049">
    <property type="protein sequence ID" value="KAG2570738.1"/>
    <property type="molecule type" value="Genomic_DNA"/>
</dbReference>
<organism evidence="2 3">
    <name type="scientific">Panicum virgatum</name>
    <name type="common">Blackwell switchgrass</name>
    <dbReference type="NCBI Taxonomy" id="38727"/>
    <lineage>
        <taxon>Eukaryota</taxon>
        <taxon>Viridiplantae</taxon>
        <taxon>Streptophyta</taxon>
        <taxon>Embryophyta</taxon>
        <taxon>Tracheophyta</taxon>
        <taxon>Spermatophyta</taxon>
        <taxon>Magnoliopsida</taxon>
        <taxon>Liliopsida</taxon>
        <taxon>Poales</taxon>
        <taxon>Poaceae</taxon>
        <taxon>PACMAD clade</taxon>
        <taxon>Panicoideae</taxon>
        <taxon>Panicodae</taxon>
        <taxon>Paniceae</taxon>
        <taxon>Panicinae</taxon>
        <taxon>Panicum</taxon>
        <taxon>Panicum sect. Hiantes</taxon>
    </lineage>
</organism>
<protein>
    <recommendedName>
        <fullName evidence="4">Retrotransposon gag domain-containing protein</fullName>
    </recommendedName>
</protein>
<feature type="compositionally biased region" description="Polar residues" evidence="1">
    <location>
        <begin position="17"/>
        <end position="28"/>
    </location>
</feature>
<feature type="region of interest" description="Disordered" evidence="1">
    <location>
        <begin position="15"/>
        <end position="35"/>
    </location>
</feature>
<name>A0A8T0QBY7_PANVG</name>